<evidence type="ECO:0000313" key="1">
    <source>
        <dbReference type="EMBL" id="SKC61907.1"/>
    </source>
</evidence>
<proteinExistence type="predicted"/>
<dbReference type="Proteomes" id="UP000190285">
    <property type="component" value="Unassembled WGS sequence"/>
</dbReference>
<dbReference type="EMBL" id="FUZT01000004">
    <property type="protein sequence ID" value="SKC61907.1"/>
    <property type="molecule type" value="Genomic_DNA"/>
</dbReference>
<name>A0A1T5KE13_9FIRM</name>
<reference evidence="1 2" key="1">
    <citation type="submission" date="2017-02" db="EMBL/GenBank/DDBJ databases">
        <authorList>
            <person name="Peterson S.W."/>
        </authorList>
    </citation>
    <scope>NUCLEOTIDE SEQUENCE [LARGE SCALE GENOMIC DNA]</scope>
    <source>
        <strain evidence="1 2">M1</strain>
    </source>
</reference>
<gene>
    <name evidence="1" type="ORF">SAMN02194393_01723</name>
</gene>
<protein>
    <submittedName>
        <fullName evidence="1">Uncharacterized protein</fullName>
    </submittedName>
</protein>
<dbReference type="STRING" id="36842.SAMN02194393_01723"/>
<dbReference type="AlphaFoldDB" id="A0A1T5KE13"/>
<organism evidence="1 2">
    <name type="scientific">Maledivibacter halophilus</name>
    <dbReference type="NCBI Taxonomy" id="36842"/>
    <lineage>
        <taxon>Bacteria</taxon>
        <taxon>Bacillati</taxon>
        <taxon>Bacillota</taxon>
        <taxon>Clostridia</taxon>
        <taxon>Peptostreptococcales</taxon>
        <taxon>Caminicellaceae</taxon>
        <taxon>Maledivibacter</taxon>
    </lineage>
</organism>
<evidence type="ECO:0000313" key="2">
    <source>
        <dbReference type="Proteomes" id="UP000190285"/>
    </source>
</evidence>
<accession>A0A1T5KE13</accession>
<keyword evidence="2" id="KW-1185">Reference proteome</keyword>
<dbReference type="RefSeq" id="WP_079490896.1">
    <property type="nucleotide sequence ID" value="NZ_FUZT01000004.1"/>
</dbReference>
<sequence>MIKKEILENQLDILERYKQTTMEVAKEIIFELKKGCKTYKEVDKNLYIFKKTITFSCDWKNYQHLISIISELLENEKNDLLLESPSKTVQMMD</sequence>